<dbReference type="Pfam" id="PF00488">
    <property type="entry name" value="MutS_V"/>
    <property type="match status" value="1"/>
</dbReference>
<feature type="region of interest" description="Disordered" evidence="12">
    <location>
        <begin position="1"/>
        <end position="26"/>
    </location>
</feature>
<dbReference type="SMART" id="SM00534">
    <property type="entry name" value="MUTSac"/>
    <property type="match status" value="1"/>
</dbReference>
<dbReference type="PROSITE" id="PS00486">
    <property type="entry name" value="DNA_MISMATCH_REPAIR_2"/>
    <property type="match status" value="1"/>
</dbReference>
<dbReference type="SUPFAM" id="SSF53150">
    <property type="entry name" value="DNA repair protein MutS, domain II"/>
    <property type="match status" value="1"/>
</dbReference>
<proteinExistence type="inferred from homology"/>
<protein>
    <recommendedName>
        <fullName evidence="2 9">DNA mismatch repair protein MutS</fullName>
    </recommendedName>
</protein>
<dbReference type="Gene3D" id="6.10.140.430">
    <property type="match status" value="1"/>
</dbReference>
<sequence>MDAPVNKADADAAVTAPAPSKAGGEAERVTPMMAQFIEIKTANPGSLLFYRMGDFYELFFEDAELASRTLGIVLTKRGKHQGEDIPMCGVPVERAEEYLHKLIAAGHRVSVCEQTEDPAEAKKRGPKSVVKRDVVRLVTPGTLTEDALLDARRDNVLAAVARLRGGEGEDGYVYALAFADISTGSFRVTETDAQRLPADLARIEPAELLVADAIYDEPIFKALWRSLPAVTPLPKESFDGASAERRIAGFFQVATLDSFGSFTRAELTAAAAIVAYIERTQLGARPPLSRPQREASTEAMVIDPATRANLEILRTTTGDRAGSLCAAVDRTVTSAGARLLARRLAEPLTDPARIAARLDAVEHLVEETALRAALRERLAGAPDLARALSRVALGRSGPRDLAAIGRGLGEGLEIARLIAASPAPAELTQAARVLGSVDPALAATLQAALGDELPLNRRDGGFVRAGYADELDATRAMRDESRRVVAALERRYVEETGVRALKIRHNAVLGYFVEVSQQNADKLREPPFDVIFVHRQTMAGAMRFTSTELAELEAKIASAGERALALEQRIFDELVIAVLAQAEPIRACAEALAVIDVTAGLARLAVDEGHVRPEVDGGLDFRIEGGRHPVVEQALRRDGGPFVANECELSPPEGAHSGRIWLVTGPNMAGKSTFLRQNALIAILAQAGAFVPAKRARIGVVDRLFSRVGAADDLARGRSTFMVEMVETAAILNQATERSLVILDEIGRGTATFDGLSIAWASLENLHEVNRCRGLFATHFHELTALSQRLPRLVNATVKVKEWEGEVIFLHEVVPGAADRSYGIQVAKLAGLPPAVVARARAVLTELENADRAAPAQRILDDLPLFAAINRAPAAAPAGHAEKADPAAEAVKTALAGIDPDEMTPREALEALYRLKAAARGAG</sequence>
<dbReference type="PANTHER" id="PTHR11361:SF34">
    <property type="entry name" value="DNA MISMATCH REPAIR PROTEIN MSH1, MITOCHONDRIAL"/>
    <property type="match status" value="1"/>
</dbReference>
<dbReference type="SUPFAM" id="SSF55271">
    <property type="entry name" value="DNA repair protein MutS, domain I"/>
    <property type="match status" value="1"/>
</dbReference>
<evidence type="ECO:0000256" key="12">
    <source>
        <dbReference type="SAM" id="MobiDB-lite"/>
    </source>
</evidence>
<evidence type="ECO:0000313" key="14">
    <source>
        <dbReference type="EMBL" id="PZQ85970.1"/>
    </source>
</evidence>
<dbReference type="Gene3D" id="1.10.1420.10">
    <property type="match status" value="2"/>
</dbReference>
<accession>A0A2W5TIL2</accession>
<dbReference type="InterPro" id="IPR017261">
    <property type="entry name" value="DNA_mismatch_repair_MutS/MSH"/>
</dbReference>
<evidence type="ECO:0000256" key="10">
    <source>
        <dbReference type="RuleBase" id="RU003756"/>
    </source>
</evidence>
<dbReference type="Gene3D" id="3.30.420.110">
    <property type="entry name" value="MutS, connector domain"/>
    <property type="match status" value="1"/>
</dbReference>
<dbReference type="InterPro" id="IPR007696">
    <property type="entry name" value="DNA_mismatch_repair_MutS_core"/>
</dbReference>
<dbReference type="InterPro" id="IPR000432">
    <property type="entry name" value="DNA_mismatch_repair_MutS_C"/>
</dbReference>
<gene>
    <name evidence="9" type="primary">mutS</name>
    <name evidence="14" type="ORF">DI549_00325</name>
</gene>
<dbReference type="HAMAP" id="MF_00096">
    <property type="entry name" value="MutS"/>
    <property type="match status" value="1"/>
</dbReference>
<dbReference type="PIRSF" id="PIRSF037677">
    <property type="entry name" value="DNA_mis_repair_Msh6"/>
    <property type="match status" value="1"/>
</dbReference>
<dbReference type="InterPro" id="IPR007695">
    <property type="entry name" value="DNA_mismatch_repair_MutS-lik_N"/>
</dbReference>
<reference evidence="14 15" key="1">
    <citation type="submission" date="2017-08" db="EMBL/GenBank/DDBJ databases">
        <title>Infants hospitalized years apart are colonized by the same room-sourced microbial strains.</title>
        <authorList>
            <person name="Brooks B."/>
            <person name="Olm M.R."/>
            <person name="Firek B.A."/>
            <person name="Baker R."/>
            <person name="Thomas B.C."/>
            <person name="Morowitz M.J."/>
            <person name="Banfield J.F."/>
        </authorList>
    </citation>
    <scope>NUCLEOTIDE SEQUENCE [LARGE SCALE GENOMIC DNA]</scope>
    <source>
        <strain evidence="14">S2_005_001_R2_27</strain>
    </source>
</reference>
<dbReference type="SUPFAM" id="SSF52540">
    <property type="entry name" value="P-loop containing nucleoside triphosphate hydrolases"/>
    <property type="match status" value="1"/>
</dbReference>
<keyword evidence="11" id="KW-0175">Coiled coil</keyword>
<dbReference type="InterPro" id="IPR007861">
    <property type="entry name" value="DNA_mismatch_repair_MutS_clamp"/>
</dbReference>
<dbReference type="NCBIfam" id="NF003810">
    <property type="entry name" value="PRK05399.1"/>
    <property type="match status" value="1"/>
</dbReference>
<dbReference type="InterPro" id="IPR036187">
    <property type="entry name" value="DNA_mismatch_repair_MutS_sf"/>
</dbReference>
<evidence type="ECO:0000313" key="15">
    <source>
        <dbReference type="Proteomes" id="UP000248887"/>
    </source>
</evidence>
<dbReference type="PANTHER" id="PTHR11361">
    <property type="entry name" value="DNA MISMATCH REPAIR PROTEIN MUTS FAMILY MEMBER"/>
    <property type="match status" value="1"/>
</dbReference>
<evidence type="ECO:0000256" key="2">
    <source>
        <dbReference type="ARBA" id="ARBA00021982"/>
    </source>
</evidence>
<dbReference type="Gene3D" id="3.40.1170.10">
    <property type="entry name" value="DNA repair protein MutS, domain I"/>
    <property type="match status" value="1"/>
</dbReference>
<evidence type="ECO:0000256" key="6">
    <source>
        <dbReference type="ARBA" id="ARBA00023125"/>
    </source>
</evidence>
<feature type="compositionally biased region" description="Low complexity" evidence="12">
    <location>
        <begin position="11"/>
        <end position="22"/>
    </location>
</feature>
<dbReference type="InterPro" id="IPR036678">
    <property type="entry name" value="MutS_con_dom_sf"/>
</dbReference>
<dbReference type="InterPro" id="IPR016151">
    <property type="entry name" value="DNA_mismatch_repair_MutS_N"/>
</dbReference>
<feature type="coiled-coil region" evidence="11">
    <location>
        <begin position="542"/>
        <end position="569"/>
    </location>
</feature>
<comment type="similarity">
    <text evidence="1 9 10">Belongs to the DNA mismatch repair MutS family.</text>
</comment>
<evidence type="ECO:0000256" key="8">
    <source>
        <dbReference type="ARBA" id="ARBA00024647"/>
    </source>
</evidence>
<evidence type="ECO:0000256" key="3">
    <source>
        <dbReference type="ARBA" id="ARBA00022741"/>
    </source>
</evidence>
<dbReference type="GO" id="GO:0003684">
    <property type="term" value="F:damaged DNA binding"/>
    <property type="evidence" value="ECO:0007669"/>
    <property type="project" value="UniProtKB-UniRule"/>
</dbReference>
<dbReference type="Pfam" id="PF05190">
    <property type="entry name" value="MutS_IV"/>
    <property type="match status" value="1"/>
</dbReference>
<evidence type="ECO:0000256" key="7">
    <source>
        <dbReference type="ARBA" id="ARBA00023204"/>
    </source>
</evidence>
<dbReference type="InterPro" id="IPR027417">
    <property type="entry name" value="P-loop_NTPase"/>
</dbReference>
<dbReference type="AlphaFoldDB" id="A0A2W5TIL2"/>
<organism evidence="14 15">
    <name type="scientific">Ancylobacter novellus</name>
    <name type="common">Thiobacillus novellus</name>
    <dbReference type="NCBI Taxonomy" id="921"/>
    <lineage>
        <taxon>Bacteria</taxon>
        <taxon>Pseudomonadati</taxon>
        <taxon>Pseudomonadota</taxon>
        <taxon>Alphaproteobacteria</taxon>
        <taxon>Hyphomicrobiales</taxon>
        <taxon>Xanthobacteraceae</taxon>
        <taxon>Ancylobacter</taxon>
    </lineage>
</organism>
<dbReference type="FunFam" id="3.40.50.300:FF:001579">
    <property type="entry name" value="DNA mismatch repair protein MutS"/>
    <property type="match status" value="1"/>
</dbReference>
<comment type="function">
    <text evidence="8 9">This protein is involved in the repair of mismatches in DNA. It is possible that it carries out the mismatch recognition step. This protein has a weak ATPase activity.</text>
</comment>
<dbReference type="Pfam" id="PF01624">
    <property type="entry name" value="MutS_I"/>
    <property type="match status" value="1"/>
</dbReference>
<dbReference type="NCBIfam" id="TIGR01070">
    <property type="entry name" value="mutS1"/>
    <property type="match status" value="1"/>
</dbReference>
<dbReference type="Pfam" id="PF05192">
    <property type="entry name" value="MutS_III"/>
    <property type="match status" value="1"/>
</dbReference>
<dbReference type="InterPro" id="IPR007860">
    <property type="entry name" value="DNA_mmatch_repair_MutS_con_dom"/>
</dbReference>
<keyword evidence="5 9" id="KW-0067">ATP-binding</keyword>
<keyword evidence="4 9" id="KW-0227">DNA damage</keyword>
<feature type="binding site" evidence="9">
    <location>
        <begin position="665"/>
        <end position="672"/>
    </location>
    <ligand>
        <name>ATP</name>
        <dbReference type="ChEBI" id="CHEBI:30616"/>
    </ligand>
</feature>
<evidence type="ECO:0000256" key="11">
    <source>
        <dbReference type="SAM" id="Coils"/>
    </source>
</evidence>
<evidence type="ECO:0000256" key="9">
    <source>
        <dbReference type="HAMAP-Rule" id="MF_00096"/>
    </source>
</evidence>
<dbReference type="InterPro" id="IPR005748">
    <property type="entry name" value="DNA_mismatch_repair_MutS"/>
</dbReference>
<keyword evidence="3 9" id="KW-0547">Nucleotide-binding</keyword>
<dbReference type="Proteomes" id="UP000248887">
    <property type="component" value="Unassembled WGS sequence"/>
</dbReference>
<dbReference type="GO" id="GO:0140664">
    <property type="term" value="F:ATP-dependent DNA damage sensor activity"/>
    <property type="evidence" value="ECO:0007669"/>
    <property type="project" value="InterPro"/>
</dbReference>
<evidence type="ECO:0000256" key="4">
    <source>
        <dbReference type="ARBA" id="ARBA00022763"/>
    </source>
</evidence>
<dbReference type="Gene3D" id="3.40.50.300">
    <property type="entry name" value="P-loop containing nucleotide triphosphate hydrolases"/>
    <property type="match status" value="1"/>
</dbReference>
<dbReference type="GO" id="GO:0005829">
    <property type="term" value="C:cytosol"/>
    <property type="evidence" value="ECO:0007669"/>
    <property type="project" value="TreeGrafter"/>
</dbReference>
<dbReference type="GO" id="GO:0005524">
    <property type="term" value="F:ATP binding"/>
    <property type="evidence" value="ECO:0007669"/>
    <property type="project" value="UniProtKB-UniRule"/>
</dbReference>
<dbReference type="FunFam" id="3.40.1170.10:FF:000001">
    <property type="entry name" value="DNA mismatch repair protein MutS"/>
    <property type="match status" value="1"/>
</dbReference>
<evidence type="ECO:0000259" key="13">
    <source>
        <dbReference type="PROSITE" id="PS00486"/>
    </source>
</evidence>
<evidence type="ECO:0000256" key="5">
    <source>
        <dbReference type="ARBA" id="ARBA00022840"/>
    </source>
</evidence>
<dbReference type="GO" id="GO:0030983">
    <property type="term" value="F:mismatched DNA binding"/>
    <property type="evidence" value="ECO:0007669"/>
    <property type="project" value="InterPro"/>
</dbReference>
<evidence type="ECO:0000256" key="1">
    <source>
        <dbReference type="ARBA" id="ARBA00006271"/>
    </source>
</evidence>
<dbReference type="InterPro" id="IPR045076">
    <property type="entry name" value="MutS"/>
</dbReference>
<dbReference type="SMART" id="SM00533">
    <property type="entry name" value="MUTSd"/>
    <property type="match status" value="1"/>
</dbReference>
<dbReference type="GO" id="GO:0006298">
    <property type="term" value="P:mismatch repair"/>
    <property type="evidence" value="ECO:0007669"/>
    <property type="project" value="UniProtKB-UniRule"/>
</dbReference>
<feature type="domain" description="DNA mismatch repair proteins mutS family" evidence="13">
    <location>
        <begin position="739"/>
        <end position="755"/>
    </location>
</feature>
<keyword evidence="6 9" id="KW-0238">DNA-binding</keyword>
<dbReference type="SUPFAM" id="SSF48334">
    <property type="entry name" value="DNA repair protein MutS, domain III"/>
    <property type="match status" value="1"/>
</dbReference>
<dbReference type="Pfam" id="PF05188">
    <property type="entry name" value="MutS_II"/>
    <property type="match status" value="1"/>
</dbReference>
<comment type="caution">
    <text evidence="14">The sequence shown here is derived from an EMBL/GenBank/DDBJ whole genome shotgun (WGS) entry which is preliminary data.</text>
</comment>
<name>A0A2W5TIL2_ANCNO</name>
<dbReference type="EMBL" id="QFQD01000001">
    <property type="protein sequence ID" value="PZQ85970.1"/>
    <property type="molecule type" value="Genomic_DNA"/>
</dbReference>
<dbReference type="CDD" id="cd03284">
    <property type="entry name" value="ABC_MutS1"/>
    <property type="match status" value="1"/>
</dbReference>
<keyword evidence="7 9" id="KW-0234">DNA repair</keyword>